<proteinExistence type="predicted"/>
<protein>
    <submittedName>
        <fullName evidence="2">Uncharacterized protein</fullName>
    </submittedName>
</protein>
<sequence length="239" mass="25132">MPTRIHIAAYTLVLSSFLLVPILSGCSQTVEAPSLSTLPGAASSAAQSSDADSPQKSYTAAQSGNIPVTNAIADEEHPKSATAGTQSDSAADSNADAADSSVGQIEALWDPDNPQLHNIALAETEEALDLKVGEPLDEYVLQDEEESLSVREYDGFAIGLSENDTVQYVEVFARAVSPGLSGLRIGDQAEAALKLLGKPTTQTANVLTYKAGSTLLKLDLDPESDSILSMKLFYDNSRA</sequence>
<comment type="caution">
    <text evidence="2">The sequence shown here is derived from an EMBL/GenBank/DDBJ whole genome shotgun (WGS) entry which is preliminary data.</text>
</comment>
<organism evidence="2 3">
    <name type="scientific">Paenibacillus phyllosphaerae</name>
    <dbReference type="NCBI Taxonomy" id="274593"/>
    <lineage>
        <taxon>Bacteria</taxon>
        <taxon>Bacillati</taxon>
        <taxon>Bacillota</taxon>
        <taxon>Bacilli</taxon>
        <taxon>Bacillales</taxon>
        <taxon>Paenibacillaceae</taxon>
        <taxon>Paenibacillus</taxon>
    </lineage>
</organism>
<name>A0A7W5AXM4_9BACL</name>
<feature type="compositionally biased region" description="Low complexity" evidence="1">
    <location>
        <begin position="41"/>
        <end position="52"/>
    </location>
</feature>
<evidence type="ECO:0000256" key="1">
    <source>
        <dbReference type="SAM" id="MobiDB-lite"/>
    </source>
</evidence>
<feature type="compositionally biased region" description="Low complexity" evidence="1">
    <location>
        <begin position="87"/>
        <end position="97"/>
    </location>
</feature>
<dbReference type="EMBL" id="JACHXK010000003">
    <property type="protein sequence ID" value="MBB3110016.1"/>
    <property type="molecule type" value="Genomic_DNA"/>
</dbReference>
<evidence type="ECO:0000313" key="3">
    <source>
        <dbReference type="Proteomes" id="UP000570361"/>
    </source>
</evidence>
<gene>
    <name evidence="2" type="ORF">FHS18_002079</name>
</gene>
<dbReference type="RefSeq" id="WP_183599614.1">
    <property type="nucleotide sequence ID" value="NZ_JACHXK010000003.1"/>
</dbReference>
<feature type="region of interest" description="Disordered" evidence="1">
    <location>
        <begin position="38"/>
        <end position="97"/>
    </location>
</feature>
<dbReference type="PROSITE" id="PS51257">
    <property type="entry name" value="PROKAR_LIPOPROTEIN"/>
    <property type="match status" value="1"/>
</dbReference>
<keyword evidence="3" id="KW-1185">Reference proteome</keyword>
<dbReference type="Proteomes" id="UP000570361">
    <property type="component" value="Unassembled WGS sequence"/>
</dbReference>
<reference evidence="2 3" key="1">
    <citation type="submission" date="2020-08" db="EMBL/GenBank/DDBJ databases">
        <title>Genomic Encyclopedia of Type Strains, Phase III (KMG-III): the genomes of soil and plant-associated and newly described type strains.</title>
        <authorList>
            <person name="Whitman W."/>
        </authorList>
    </citation>
    <scope>NUCLEOTIDE SEQUENCE [LARGE SCALE GENOMIC DNA]</scope>
    <source>
        <strain evidence="2 3">CECT 5862</strain>
    </source>
</reference>
<feature type="compositionally biased region" description="Polar residues" evidence="1">
    <location>
        <begin position="54"/>
        <end position="68"/>
    </location>
</feature>
<dbReference type="AlphaFoldDB" id="A0A7W5AXM4"/>
<evidence type="ECO:0000313" key="2">
    <source>
        <dbReference type="EMBL" id="MBB3110016.1"/>
    </source>
</evidence>
<accession>A0A7W5AXM4</accession>